<keyword evidence="3" id="KW-1185">Reference proteome</keyword>
<dbReference type="PANTHER" id="PTHR43792">
    <property type="entry name" value="GNAT FAMILY, PUTATIVE (AFU_ORTHOLOGUE AFUA_3G00765)-RELATED-RELATED"/>
    <property type="match status" value="1"/>
</dbReference>
<comment type="caution">
    <text evidence="2">The sequence shown here is derived from an EMBL/GenBank/DDBJ whole genome shotgun (WGS) entry which is preliminary data.</text>
</comment>
<proteinExistence type="predicted"/>
<reference evidence="3" key="2">
    <citation type="submission" date="2014-05" db="EMBL/GenBank/DDBJ databases">
        <title>Draft genome sequence of Virgibacillus massiliensis Vm-5.</title>
        <authorList>
            <person name="Khelaifia S."/>
            <person name="Croce O."/>
            <person name="Lagier J.C."/>
            <person name="Raoult D."/>
        </authorList>
    </citation>
    <scope>NUCLEOTIDE SEQUENCE [LARGE SCALE GENOMIC DNA]</scope>
    <source>
        <strain evidence="3">Vm-5</strain>
    </source>
</reference>
<organism evidence="2 3">
    <name type="scientific">Virgibacillus massiliensis</name>
    <dbReference type="NCBI Taxonomy" id="1462526"/>
    <lineage>
        <taxon>Bacteria</taxon>
        <taxon>Bacillati</taxon>
        <taxon>Bacillota</taxon>
        <taxon>Bacilli</taxon>
        <taxon>Bacillales</taxon>
        <taxon>Bacillaceae</taxon>
        <taxon>Virgibacillus</taxon>
    </lineage>
</organism>
<dbReference type="eggNOG" id="COG1670">
    <property type="taxonomic scope" value="Bacteria"/>
</dbReference>
<protein>
    <submittedName>
        <fullName evidence="2">Putative ribosomal N-acetyltransferase YdaF</fullName>
    </submittedName>
</protein>
<dbReference type="Pfam" id="PF13302">
    <property type="entry name" value="Acetyltransf_3"/>
    <property type="match status" value="1"/>
</dbReference>
<accession>A0A024QG06</accession>
<dbReference type="InterPro" id="IPR051531">
    <property type="entry name" value="N-acetyltransferase"/>
</dbReference>
<evidence type="ECO:0000259" key="1">
    <source>
        <dbReference type="PROSITE" id="PS51186"/>
    </source>
</evidence>
<keyword evidence="2" id="KW-0808">Transferase</keyword>
<feature type="domain" description="N-acetyltransferase" evidence="1">
    <location>
        <begin position="10"/>
        <end position="170"/>
    </location>
</feature>
<dbReference type="InterPro" id="IPR016181">
    <property type="entry name" value="Acyl_CoA_acyltransferase"/>
</dbReference>
<reference evidence="2 3" key="1">
    <citation type="submission" date="2014-03" db="EMBL/GenBank/DDBJ databases">
        <authorList>
            <person name="Urmite Genomes U."/>
        </authorList>
    </citation>
    <scope>NUCLEOTIDE SEQUENCE [LARGE SCALE GENOMIC DNA]</scope>
    <source>
        <strain evidence="2 3">Vm-5</strain>
    </source>
</reference>
<dbReference type="Gene3D" id="3.40.630.30">
    <property type="match status" value="1"/>
</dbReference>
<dbReference type="GO" id="GO:0008999">
    <property type="term" value="F:protein-N-terminal-alanine acetyltransferase activity"/>
    <property type="evidence" value="ECO:0007669"/>
    <property type="project" value="TreeGrafter"/>
</dbReference>
<dbReference type="SUPFAM" id="SSF55729">
    <property type="entry name" value="Acyl-CoA N-acyltransferases (Nat)"/>
    <property type="match status" value="1"/>
</dbReference>
<dbReference type="STRING" id="1462526.BN990_03224"/>
<dbReference type="EMBL" id="CCDP010000002">
    <property type="protein sequence ID" value="CDQ40891.1"/>
    <property type="molecule type" value="Genomic_DNA"/>
</dbReference>
<dbReference type="Proteomes" id="UP000028875">
    <property type="component" value="Unassembled WGS sequence"/>
</dbReference>
<dbReference type="GO" id="GO:0005737">
    <property type="term" value="C:cytoplasm"/>
    <property type="evidence" value="ECO:0007669"/>
    <property type="project" value="TreeGrafter"/>
</dbReference>
<dbReference type="PANTHER" id="PTHR43792:SF9">
    <property type="entry name" value="RIBOSOMAL-PROTEIN-ALANINE ACETYLTRANSFERASE"/>
    <property type="match status" value="1"/>
</dbReference>
<dbReference type="OrthoDB" id="9798081at2"/>
<dbReference type="PROSITE" id="PS51186">
    <property type="entry name" value="GNAT"/>
    <property type="match status" value="1"/>
</dbReference>
<name>A0A024QG06_9BACI</name>
<dbReference type="InterPro" id="IPR000182">
    <property type="entry name" value="GNAT_dom"/>
</dbReference>
<evidence type="ECO:0000313" key="2">
    <source>
        <dbReference type="EMBL" id="CDQ40891.1"/>
    </source>
</evidence>
<dbReference type="AlphaFoldDB" id="A0A024QG06"/>
<sequence length="184" mass="21431">MITTLRTNRLLLRKISVNDSSMLFRIWSDPEVTKFMNISSFTDENQAVEMIQFLNQLYKDNQAIRYSIIELSTNHIIGTCGFNSIDQENNKAEIGYELAKEFWGKGYAKEAISKLLQLAFQSINLNRIEAKIDPDNLNSISLIEKLQFTFEGTLRQYEKDDGKYIDLNLYSKRRSDHLKSPIFE</sequence>
<evidence type="ECO:0000313" key="3">
    <source>
        <dbReference type="Proteomes" id="UP000028875"/>
    </source>
</evidence>
<dbReference type="RefSeq" id="WP_021291965.1">
    <property type="nucleotide sequence ID" value="NZ_BNER01000006.1"/>
</dbReference>
<gene>
    <name evidence="2" type="primary">ydaF_4</name>
    <name evidence="2" type="ORF">BN990_03224</name>
</gene>